<reference evidence="2" key="1">
    <citation type="submission" date="2013-01" db="EMBL/GenBank/DDBJ databases">
        <title>Draft Genome Sequence of a Mulberry Tree, Morus notabilis C.K. Schneid.</title>
        <authorList>
            <person name="He N."/>
            <person name="Zhao S."/>
        </authorList>
    </citation>
    <scope>NUCLEOTIDE SEQUENCE</scope>
</reference>
<dbReference type="AlphaFoldDB" id="W9R8E7"/>
<dbReference type="Proteomes" id="UP000030645">
    <property type="component" value="Unassembled WGS sequence"/>
</dbReference>
<proteinExistence type="predicted"/>
<evidence type="ECO:0000313" key="1">
    <source>
        <dbReference type="EMBL" id="EXB58134.1"/>
    </source>
</evidence>
<name>W9R8E7_9ROSA</name>
<gene>
    <name evidence="1" type="ORF">L484_026333</name>
</gene>
<organism evidence="1 2">
    <name type="scientific">Morus notabilis</name>
    <dbReference type="NCBI Taxonomy" id="981085"/>
    <lineage>
        <taxon>Eukaryota</taxon>
        <taxon>Viridiplantae</taxon>
        <taxon>Streptophyta</taxon>
        <taxon>Embryophyta</taxon>
        <taxon>Tracheophyta</taxon>
        <taxon>Spermatophyta</taxon>
        <taxon>Magnoliopsida</taxon>
        <taxon>eudicotyledons</taxon>
        <taxon>Gunneridae</taxon>
        <taxon>Pentapetalae</taxon>
        <taxon>rosids</taxon>
        <taxon>fabids</taxon>
        <taxon>Rosales</taxon>
        <taxon>Moraceae</taxon>
        <taxon>Moreae</taxon>
        <taxon>Morus</taxon>
    </lineage>
</organism>
<sequence length="142" mass="16260">MRTLVGLCWSLRTLGTLWKTPPILLHKFRCRRLYGGCRMWHNGGRRCDWKRDELWWFERDEGNKKICRRRDEVGVSGMKFFLRGHVPGVAWARASFWSFRGCAGACLESRGCAGARLLLGFPSFSLGARACAWSHAGARLLL</sequence>
<dbReference type="EMBL" id="KE344356">
    <property type="protein sequence ID" value="EXB58134.1"/>
    <property type="molecule type" value="Genomic_DNA"/>
</dbReference>
<evidence type="ECO:0000313" key="2">
    <source>
        <dbReference type="Proteomes" id="UP000030645"/>
    </source>
</evidence>
<accession>W9R8E7</accession>
<keyword evidence="2" id="KW-1185">Reference proteome</keyword>
<protein>
    <submittedName>
        <fullName evidence="1">Uncharacterized protein</fullName>
    </submittedName>
</protein>